<evidence type="ECO:0000313" key="2">
    <source>
        <dbReference type="EMBL" id="MCQ8116115.1"/>
    </source>
</evidence>
<organism evidence="2 3">
    <name type="scientific">Methylomonas rosea</name>
    <dbReference type="NCBI Taxonomy" id="2952227"/>
    <lineage>
        <taxon>Bacteria</taxon>
        <taxon>Pseudomonadati</taxon>
        <taxon>Pseudomonadota</taxon>
        <taxon>Gammaproteobacteria</taxon>
        <taxon>Methylococcales</taxon>
        <taxon>Methylococcaceae</taxon>
        <taxon>Methylomonas</taxon>
    </lineage>
</organism>
<comment type="caution">
    <text evidence="2">The sequence shown here is derived from an EMBL/GenBank/DDBJ whole genome shotgun (WGS) entry which is preliminary data.</text>
</comment>
<accession>A0ABT1TNK7</accession>
<keyword evidence="1" id="KW-1133">Transmembrane helix</keyword>
<dbReference type="RefSeq" id="WP_256605392.1">
    <property type="nucleotide sequence ID" value="NZ_JANIBL010000003.1"/>
</dbReference>
<evidence type="ECO:0000256" key="1">
    <source>
        <dbReference type="SAM" id="Phobius"/>
    </source>
</evidence>
<evidence type="ECO:0000313" key="3">
    <source>
        <dbReference type="Proteomes" id="UP001524570"/>
    </source>
</evidence>
<gene>
    <name evidence="2" type="ORF">NP589_01680</name>
</gene>
<name>A0ABT1TNK7_9GAMM</name>
<sequence length="90" mass="10221">MQRNHQRRHVDEIRNDLMTAYQQRRTSDAAQQLVALNKIIDEQGAELLHKDWQLFTARATALIAAVTAGIVLYHWLAAPVIAMAGLECRL</sequence>
<reference evidence="2 3" key="1">
    <citation type="submission" date="2022-07" db="EMBL/GenBank/DDBJ databases">
        <title>Methylomonas rivi sp. nov., Methylomonas rosea sp. nov., Methylomonas aureus sp. nov. and Methylomonas subterranea sp. nov., four novel methanotrophs isolated from a freshwater creek and the deep terrestrial subsurface.</title>
        <authorList>
            <person name="Abin C."/>
            <person name="Sankaranarayanan K."/>
            <person name="Garner C."/>
            <person name="Sindelar R."/>
            <person name="Kotary K."/>
            <person name="Garner R."/>
            <person name="Barclay S."/>
            <person name="Lawson P."/>
            <person name="Krumholz L."/>
        </authorList>
    </citation>
    <scope>NUCLEOTIDE SEQUENCE [LARGE SCALE GENOMIC DNA]</scope>
    <source>
        <strain evidence="2 3">WSC-7</strain>
    </source>
</reference>
<keyword evidence="1" id="KW-0812">Transmembrane</keyword>
<dbReference type="Proteomes" id="UP001524570">
    <property type="component" value="Unassembled WGS sequence"/>
</dbReference>
<proteinExistence type="predicted"/>
<keyword evidence="1" id="KW-0472">Membrane</keyword>
<keyword evidence="3" id="KW-1185">Reference proteome</keyword>
<protein>
    <submittedName>
        <fullName evidence="2">Uncharacterized protein</fullName>
    </submittedName>
</protein>
<dbReference type="EMBL" id="JANIBL010000003">
    <property type="protein sequence ID" value="MCQ8116115.1"/>
    <property type="molecule type" value="Genomic_DNA"/>
</dbReference>
<feature type="transmembrane region" description="Helical" evidence="1">
    <location>
        <begin position="55"/>
        <end position="76"/>
    </location>
</feature>